<dbReference type="InterPro" id="IPR018527">
    <property type="entry name" value="Rubredoxin_Fe_BS"/>
</dbReference>
<dbReference type="GO" id="GO:0010181">
    <property type="term" value="F:FMN binding"/>
    <property type="evidence" value="ECO:0007669"/>
    <property type="project" value="InterPro"/>
</dbReference>
<dbReference type="Proteomes" id="UP000824204">
    <property type="component" value="Unassembled WGS sequence"/>
</dbReference>
<evidence type="ECO:0000259" key="7">
    <source>
        <dbReference type="PROSITE" id="PS50903"/>
    </source>
</evidence>
<dbReference type="InterPro" id="IPR024935">
    <property type="entry name" value="Rubredoxin_dom"/>
</dbReference>
<evidence type="ECO:0000256" key="2">
    <source>
        <dbReference type="ARBA" id="ARBA00022448"/>
    </source>
</evidence>
<dbReference type="AlphaFoldDB" id="A0A9D1V816"/>
<dbReference type="Gene3D" id="2.20.28.10">
    <property type="match status" value="1"/>
</dbReference>
<protein>
    <submittedName>
        <fullName evidence="8">Flavin reductase</fullName>
    </submittedName>
</protein>
<dbReference type="InterPro" id="IPR050268">
    <property type="entry name" value="NADH-dep_flavin_reductase"/>
</dbReference>
<dbReference type="CDD" id="cd00730">
    <property type="entry name" value="rubredoxin"/>
    <property type="match status" value="1"/>
</dbReference>
<dbReference type="PROSITE" id="PS00202">
    <property type="entry name" value="RUBREDOXIN"/>
    <property type="match status" value="1"/>
</dbReference>
<keyword evidence="2" id="KW-0813">Transport</keyword>
<comment type="cofactor">
    <cofactor evidence="1">
        <name>Fe(3+)</name>
        <dbReference type="ChEBI" id="CHEBI:29034"/>
    </cofactor>
</comment>
<evidence type="ECO:0000313" key="9">
    <source>
        <dbReference type="Proteomes" id="UP000824204"/>
    </source>
</evidence>
<dbReference type="GO" id="GO:0042602">
    <property type="term" value="F:riboflavin reductase (NADPH) activity"/>
    <property type="evidence" value="ECO:0007669"/>
    <property type="project" value="TreeGrafter"/>
</dbReference>
<organism evidence="8 9">
    <name type="scientific">Candidatus Borkfalkia faecipullorum</name>
    <dbReference type="NCBI Taxonomy" id="2838510"/>
    <lineage>
        <taxon>Bacteria</taxon>
        <taxon>Bacillati</taxon>
        <taxon>Bacillota</taxon>
        <taxon>Clostridia</taxon>
        <taxon>Christensenellales</taxon>
        <taxon>Christensenellaceae</taxon>
        <taxon>Candidatus Borkfalkia</taxon>
    </lineage>
</organism>
<evidence type="ECO:0000256" key="6">
    <source>
        <dbReference type="ARBA" id="ARBA00023004"/>
    </source>
</evidence>
<gene>
    <name evidence="8" type="ORF">H9741_05065</name>
</gene>
<evidence type="ECO:0000313" key="8">
    <source>
        <dbReference type="EMBL" id="HIX07817.1"/>
    </source>
</evidence>
<reference evidence="8" key="1">
    <citation type="journal article" date="2021" name="PeerJ">
        <title>Extensive microbial diversity within the chicken gut microbiome revealed by metagenomics and culture.</title>
        <authorList>
            <person name="Gilroy R."/>
            <person name="Ravi A."/>
            <person name="Getino M."/>
            <person name="Pursley I."/>
            <person name="Horton D.L."/>
            <person name="Alikhan N.F."/>
            <person name="Baker D."/>
            <person name="Gharbi K."/>
            <person name="Hall N."/>
            <person name="Watson M."/>
            <person name="Adriaenssens E.M."/>
            <person name="Foster-Nyarko E."/>
            <person name="Jarju S."/>
            <person name="Secka A."/>
            <person name="Antonio M."/>
            <person name="Oren A."/>
            <person name="Chaudhuri R.R."/>
            <person name="La Ragione R."/>
            <person name="Hildebrand F."/>
            <person name="Pallen M.J."/>
        </authorList>
    </citation>
    <scope>NUCLEOTIDE SEQUENCE</scope>
    <source>
        <strain evidence="8">811</strain>
    </source>
</reference>
<evidence type="ECO:0000256" key="5">
    <source>
        <dbReference type="ARBA" id="ARBA00023002"/>
    </source>
</evidence>
<keyword evidence="6" id="KW-0408">Iron</keyword>
<dbReference type="InterPro" id="IPR002563">
    <property type="entry name" value="Flavin_Rdtase-like_dom"/>
</dbReference>
<keyword evidence="4" id="KW-0249">Electron transport</keyword>
<comment type="caution">
    <text evidence="8">The sequence shown here is derived from an EMBL/GenBank/DDBJ whole genome shotgun (WGS) entry which is preliminary data.</text>
</comment>
<dbReference type="PROSITE" id="PS50903">
    <property type="entry name" value="RUBREDOXIN_LIKE"/>
    <property type="match status" value="1"/>
</dbReference>
<proteinExistence type="predicted"/>
<dbReference type="InterPro" id="IPR048574">
    <property type="entry name" value="RUBY_RBDX"/>
</dbReference>
<dbReference type="PANTHER" id="PTHR30466">
    <property type="entry name" value="FLAVIN REDUCTASE"/>
    <property type="match status" value="1"/>
</dbReference>
<dbReference type="Pfam" id="PF21349">
    <property type="entry name" value="RUBY_RBDX"/>
    <property type="match status" value="1"/>
</dbReference>
<dbReference type="Gene3D" id="2.30.110.10">
    <property type="entry name" value="Electron Transport, Fmn-binding Protein, Chain A"/>
    <property type="match status" value="1"/>
</dbReference>
<dbReference type="InterPro" id="IPR024934">
    <property type="entry name" value="Rubredoxin-like_dom"/>
</dbReference>
<feature type="domain" description="Rubredoxin-like" evidence="7">
    <location>
        <begin position="170"/>
        <end position="210"/>
    </location>
</feature>
<dbReference type="PANTHER" id="PTHR30466:SF1">
    <property type="entry name" value="FMN REDUCTASE (NADH) RUTF"/>
    <property type="match status" value="1"/>
</dbReference>
<dbReference type="Pfam" id="PF01613">
    <property type="entry name" value="Flavin_Reduct"/>
    <property type="match status" value="1"/>
</dbReference>
<dbReference type="GO" id="GO:0005506">
    <property type="term" value="F:iron ion binding"/>
    <property type="evidence" value="ECO:0007669"/>
    <property type="project" value="InterPro"/>
</dbReference>
<name>A0A9D1V816_9FIRM</name>
<evidence type="ECO:0000256" key="1">
    <source>
        <dbReference type="ARBA" id="ARBA00001965"/>
    </source>
</evidence>
<dbReference type="SMART" id="SM00903">
    <property type="entry name" value="Flavin_Reduct"/>
    <property type="match status" value="1"/>
</dbReference>
<reference evidence="8" key="2">
    <citation type="submission" date="2021-04" db="EMBL/GenBank/DDBJ databases">
        <authorList>
            <person name="Gilroy R."/>
        </authorList>
    </citation>
    <scope>NUCLEOTIDE SEQUENCE</scope>
    <source>
        <strain evidence="8">811</strain>
    </source>
</reference>
<sequence length="210" mass="23022">MDPKAFHTLSYGVYVVSSWDNGRPTGCTANCAAQITSSPATVMVSINKDNYTNKCIADCGHFSLSVLSENSDPSIIGTFGFRSGRDTDKFENVAWQVRDALPVLSDSCAYIVCRVIGTMDTPTHTVFLGEVTGAEKTSENTPMTYAYYHNVIKGKTAKNAPTYIAQETEAGKYICSVCGYEYSGNIPFEQLPDDWRCPVCGQPKSVFRKK</sequence>
<evidence type="ECO:0000256" key="3">
    <source>
        <dbReference type="ARBA" id="ARBA00022723"/>
    </source>
</evidence>
<dbReference type="InterPro" id="IPR012349">
    <property type="entry name" value="Split_barrel_FMN-bd"/>
</dbReference>
<keyword evidence="3" id="KW-0479">Metal-binding</keyword>
<accession>A0A9D1V816</accession>
<dbReference type="SUPFAM" id="SSF50475">
    <property type="entry name" value="FMN-binding split barrel"/>
    <property type="match status" value="1"/>
</dbReference>
<dbReference type="EMBL" id="DXFX01000067">
    <property type="protein sequence ID" value="HIX07817.1"/>
    <property type="molecule type" value="Genomic_DNA"/>
</dbReference>
<dbReference type="SUPFAM" id="SSF57802">
    <property type="entry name" value="Rubredoxin-like"/>
    <property type="match status" value="1"/>
</dbReference>
<keyword evidence="5" id="KW-0560">Oxidoreductase</keyword>
<evidence type="ECO:0000256" key="4">
    <source>
        <dbReference type="ARBA" id="ARBA00022982"/>
    </source>
</evidence>